<feature type="region of interest" description="Disordered" evidence="1">
    <location>
        <begin position="1"/>
        <end position="47"/>
    </location>
</feature>
<evidence type="ECO:0000256" key="1">
    <source>
        <dbReference type="SAM" id="MobiDB-lite"/>
    </source>
</evidence>
<sequence length="110" mass="11818">MSDVSDPVVQEMLSDPAPAEDPAPAPEESAPAEDPAPAEESTPTTQEVVQNVQEILSSTDTSTSGNDLENRVKVLEERLDKLISVFKSVEDIVNVDVNGSIRKIVNNICN</sequence>
<feature type="compositionally biased region" description="Low complexity" evidence="1">
    <location>
        <begin position="26"/>
        <end position="45"/>
    </location>
</feature>
<accession>A0A6C0F7U1</accession>
<organism evidence="2">
    <name type="scientific">viral metagenome</name>
    <dbReference type="NCBI Taxonomy" id="1070528"/>
    <lineage>
        <taxon>unclassified sequences</taxon>
        <taxon>metagenomes</taxon>
        <taxon>organismal metagenomes</taxon>
    </lineage>
</organism>
<proteinExistence type="predicted"/>
<dbReference type="AlphaFoldDB" id="A0A6C0F7U1"/>
<name>A0A6C0F7U1_9ZZZZ</name>
<dbReference type="EMBL" id="MN738786">
    <property type="protein sequence ID" value="QHT36639.1"/>
    <property type="molecule type" value="Genomic_DNA"/>
</dbReference>
<evidence type="ECO:0000313" key="2">
    <source>
        <dbReference type="EMBL" id="QHT36639.1"/>
    </source>
</evidence>
<protein>
    <submittedName>
        <fullName evidence="2">Uncharacterized protein</fullName>
    </submittedName>
</protein>
<reference evidence="2" key="1">
    <citation type="journal article" date="2020" name="Nature">
        <title>Giant virus diversity and host interactions through global metagenomics.</title>
        <authorList>
            <person name="Schulz F."/>
            <person name="Roux S."/>
            <person name="Paez-Espino D."/>
            <person name="Jungbluth S."/>
            <person name="Walsh D.A."/>
            <person name="Denef V.J."/>
            <person name="McMahon K.D."/>
            <person name="Konstantinidis K.T."/>
            <person name="Eloe-Fadrosh E.A."/>
            <person name="Kyrpides N.C."/>
            <person name="Woyke T."/>
        </authorList>
    </citation>
    <scope>NUCLEOTIDE SEQUENCE</scope>
    <source>
        <strain evidence="2">GVMAG-S-ERX555967-130</strain>
    </source>
</reference>